<comment type="caution">
    <text evidence="10">The sequence shown here is derived from an EMBL/GenBank/DDBJ whole genome shotgun (WGS) entry which is preliminary data.</text>
</comment>
<dbReference type="Pfam" id="PF14497">
    <property type="entry name" value="GST_C_3"/>
    <property type="match status" value="1"/>
</dbReference>
<dbReference type="InterPro" id="IPR050983">
    <property type="entry name" value="GST_Omega/HSP26"/>
</dbReference>
<dbReference type="InterPro" id="IPR004045">
    <property type="entry name" value="Glutathione_S-Trfase_N"/>
</dbReference>
<keyword evidence="11" id="KW-1185">Reference proteome</keyword>
<proteinExistence type="inferred from homology"/>
<evidence type="ECO:0000313" key="11">
    <source>
        <dbReference type="Proteomes" id="UP001176940"/>
    </source>
</evidence>
<dbReference type="Proteomes" id="UP001176940">
    <property type="component" value="Unassembled WGS sequence"/>
</dbReference>
<dbReference type="InterPro" id="IPR036249">
    <property type="entry name" value="Thioredoxin-like_sf"/>
</dbReference>
<evidence type="ECO:0000259" key="9">
    <source>
        <dbReference type="PROSITE" id="PS50405"/>
    </source>
</evidence>
<dbReference type="Pfam" id="PF13417">
    <property type="entry name" value="GST_N_3"/>
    <property type="match status" value="1"/>
</dbReference>
<dbReference type="EMBL" id="CAUEEQ010075475">
    <property type="protein sequence ID" value="CAJ0966584.1"/>
    <property type="molecule type" value="Genomic_DNA"/>
</dbReference>
<dbReference type="SUPFAM" id="SSF47616">
    <property type="entry name" value="GST C-terminal domain-like"/>
    <property type="match status" value="1"/>
</dbReference>
<name>A0ABN9MIH7_9NEOB</name>
<evidence type="ECO:0000259" key="8">
    <source>
        <dbReference type="PROSITE" id="PS50404"/>
    </source>
</evidence>
<comment type="catalytic activity">
    <reaction evidence="7">
        <text>L-dehydroascorbate + 2 glutathione = glutathione disulfide + L-ascorbate</text>
        <dbReference type="Rhea" id="RHEA:24424"/>
        <dbReference type="ChEBI" id="CHEBI:38290"/>
        <dbReference type="ChEBI" id="CHEBI:57925"/>
        <dbReference type="ChEBI" id="CHEBI:58297"/>
        <dbReference type="ChEBI" id="CHEBI:58539"/>
        <dbReference type="EC" id="1.8.5.1"/>
    </reaction>
</comment>
<evidence type="ECO:0000256" key="7">
    <source>
        <dbReference type="ARBA" id="ARBA00049544"/>
    </source>
</evidence>
<organism evidence="10 11">
    <name type="scientific">Ranitomeya imitator</name>
    <name type="common">mimic poison frog</name>
    <dbReference type="NCBI Taxonomy" id="111125"/>
    <lineage>
        <taxon>Eukaryota</taxon>
        <taxon>Metazoa</taxon>
        <taxon>Chordata</taxon>
        <taxon>Craniata</taxon>
        <taxon>Vertebrata</taxon>
        <taxon>Euteleostomi</taxon>
        <taxon>Amphibia</taxon>
        <taxon>Batrachia</taxon>
        <taxon>Anura</taxon>
        <taxon>Neobatrachia</taxon>
        <taxon>Hyloidea</taxon>
        <taxon>Dendrobatidae</taxon>
        <taxon>Dendrobatinae</taxon>
        <taxon>Ranitomeya</taxon>
    </lineage>
</organism>
<comment type="similarity">
    <text evidence="1">Belongs to the GST superfamily. Omega family.</text>
</comment>
<dbReference type="PROSITE" id="PS50404">
    <property type="entry name" value="GST_NTER"/>
    <property type="match status" value="1"/>
</dbReference>
<dbReference type="PANTHER" id="PTHR43968:SF6">
    <property type="entry name" value="GLUTATHIONE S-TRANSFERASE OMEGA"/>
    <property type="match status" value="1"/>
</dbReference>
<dbReference type="Gene3D" id="1.20.1050.10">
    <property type="match status" value="1"/>
</dbReference>
<evidence type="ECO:0000256" key="4">
    <source>
        <dbReference type="ARBA" id="ARBA00032186"/>
    </source>
</evidence>
<evidence type="ECO:0000256" key="2">
    <source>
        <dbReference type="ARBA" id="ARBA00012436"/>
    </source>
</evidence>
<evidence type="ECO:0000313" key="10">
    <source>
        <dbReference type="EMBL" id="CAJ0966584.1"/>
    </source>
</evidence>
<sequence length="219" mass="25750">MHRRERKMAAASADNGGYHINDSKTQLPFSVRLFYKMFRNRSLQQQTVRSHDRITEEFCQGHEIVNINLRSKPDWFFEKNPKGLVPTIETSDGKIIYESSIVCDYLDDAFPGKKLTPADPYEKAQQKILLEHFSETLVKRNSPYIGGESLTMIDYMIWPWFEQFQMDVREVLEKMPHINAWYKRMLKDPAVKKTFTEPEVFNGFFQIYESLDAADYGLD</sequence>
<evidence type="ECO:0000256" key="5">
    <source>
        <dbReference type="ARBA" id="ARBA00032681"/>
    </source>
</evidence>
<evidence type="ECO:0000256" key="6">
    <source>
        <dbReference type="ARBA" id="ARBA00048353"/>
    </source>
</evidence>
<evidence type="ECO:0000256" key="1">
    <source>
        <dbReference type="ARBA" id="ARBA00011067"/>
    </source>
</evidence>
<dbReference type="PROSITE" id="PS50405">
    <property type="entry name" value="GST_CTER"/>
    <property type="match status" value="1"/>
</dbReference>
<dbReference type="InterPro" id="IPR004046">
    <property type="entry name" value="GST_C"/>
</dbReference>
<reference evidence="10" key="1">
    <citation type="submission" date="2023-07" db="EMBL/GenBank/DDBJ databases">
        <authorList>
            <person name="Stuckert A."/>
        </authorList>
    </citation>
    <scope>NUCLEOTIDE SEQUENCE</scope>
</reference>
<evidence type="ECO:0000256" key="3">
    <source>
        <dbReference type="ARBA" id="ARBA00013060"/>
    </source>
</evidence>
<gene>
    <name evidence="10" type="ORF">RIMI_LOCUS21439307</name>
</gene>
<dbReference type="InterPro" id="IPR010987">
    <property type="entry name" value="Glutathione-S-Trfase_C-like"/>
</dbReference>
<dbReference type="InterPro" id="IPR036282">
    <property type="entry name" value="Glutathione-S-Trfase_C_sf"/>
</dbReference>
<dbReference type="EC" id="1.20.4.2" evidence="3"/>
<protein>
    <recommendedName>
        <fullName evidence="4">Glutathione-dependent dehydroascorbate reductase</fullName>
        <ecNumber evidence="3">1.20.4.2</ecNumber>
        <ecNumber evidence="2">1.8.5.1</ecNumber>
    </recommendedName>
    <alternativeName>
        <fullName evidence="5">Monomethylarsonic acid reductase</fullName>
    </alternativeName>
</protein>
<feature type="domain" description="GST C-terminal" evidence="9">
    <location>
        <begin position="66"/>
        <end position="204"/>
    </location>
</feature>
<dbReference type="Gene3D" id="3.40.30.10">
    <property type="entry name" value="Glutaredoxin"/>
    <property type="match status" value="1"/>
</dbReference>
<dbReference type="SUPFAM" id="SSF52833">
    <property type="entry name" value="Thioredoxin-like"/>
    <property type="match status" value="1"/>
</dbReference>
<accession>A0ABN9MIH7</accession>
<feature type="domain" description="GST N-terminal" evidence="8">
    <location>
        <begin position="62"/>
        <end position="114"/>
    </location>
</feature>
<dbReference type="PANTHER" id="PTHR43968">
    <property type="match status" value="1"/>
</dbReference>
<comment type="catalytic activity">
    <reaction evidence="6">
        <text>methylarsonate + 2 glutathione + H(+) = methylarsonous acid + glutathione disulfide + H2O</text>
        <dbReference type="Rhea" id="RHEA:15969"/>
        <dbReference type="ChEBI" id="CHEBI:15377"/>
        <dbReference type="ChEBI" id="CHEBI:15378"/>
        <dbReference type="ChEBI" id="CHEBI:17826"/>
        <dbReference type="ChEBI" id="CHEBI:33409"/>
        <dbReference type="ChEBI" id="CHEBI:57925"/>
        <dbReference type="ChEBI" id="CHEBI:58297"/>
        <dbReference type="EC" id="1.20.4.2"/>
    </reaction>
</comment>
<dbReference type="EC" id="1.8.5.1" evidence="2"/>